<evidence type="ECO:0000313" key="1">
    <source>
        <dbReference type="EMBL" id="KAK3611375.1"/>
    </source>
</evidence>
<dbReference type="AlphaFoldDB" id="A0AAE0TJ77"/>
<accession>A0AAE0TJ77</accession>
<name>A0AAE0TJ77_9BIVA</name>
<protein>
    <submittedName>
        <fullName evidence="1">Uncharacterized protein</fullName>
    </submittedName>
</protein>
<evidence type="ECO:0000313" key="2">
    <source>
        <dbReference type="Proteomes" id="UP001195483"/>
    </source>
</evidence>
<reference evidence="1" key="1">
    <citation type="journal article" date="2021" name="Genome Biol. Evol.">
        <title>A High-Quality Reference Genome for a Parasitic Bivalve with Doubly Uniparental Inheritance (Bivalvia: Unionida).</title>
        <authorList>
            <person name="Smith C.H."/>
        </authorList>
    </citation>
    <scope>NUCLEOTIDE SEQUENCE</scope>
    <source>
        <strain evidence="1">CHS0354</strain>
    </source>
</reference>
<dbReference type="EMBL" id="JAEAOA010002141">
    <property type="protein sequence ID" value="KAK3611375.1"/>
    <property type="molecule type" value="Genomic_DNA"/>
</dbReference>
<comment type="caution">
    <text evidence="1">The sequence shown here is derived from an EMBL/GenBank/DDBJ whole genome shotgun (WGS) entry which is preliminary data.</text>
</comment>
<gene>
    <name evidence="1" type="ORF">CHS0354_036572</name>
</gene>
<reference evidence="1" key="3">
    <citation type="submission" date="2023-05" db="EMBL/GenBank/DDBJ databases">
        <authorList>
            <person name="Smith C.H."/>
        </authorList>
    </citation>
    <scope>NUCLEOTIDE SEQUENCE</scope>
    <source>
        <strain evidence="1">CHS0354</strain>
        <tissue evidence="1">Mantle</tissue>
    </source>
</reference>
<organism evidence="1 2">
    <name type="scientific">Potamilus streckersoni</name>
    <dbReference type="NCBI Taxonomy" id="2493646"/>
    <lineage>
        <taxon>Eukaryota</taxon>
        <taxon>Metazoa</taxon>
        <taxon>Spiralia</taxon>
        <taxon>Lophotrochozoa</taxon>
        <taxon>Mollusca</taxon>
        <taxon>Bivalvia</taxon>
        <taxon>Autobranchia</taxon>
        <taxon>Heteroconchia</taxon>
        <taxon>Palaeoheterodonta</taxon>
        <taxon>Unionida</taxon>
        <taxon>Unionoidea</taxon>
        <taxon>Unionidae</taxon>
        <taxon>Ambleminae</taxon>
        <taxon>Lampsilini</taxon>
        <taxon>Potamilus</taxon>
    </lineage>
</organism>
<dbReference type="Proteomes" id="UP001195483">
    <property type="component" value="Unassembled WGS sequence"/>
</dbReference>
<reference evidence="1" key="2">
    <citation type="journal article" date="2021" name="Genome Biol. Evol.">
        <title>Developing a high-quality reference genome for a parasitic bivalve with doubly uniparental inheritance (Bivalvia: Unionida).</title>
        <authorList>
            <person name="Smith C.H."/>
        </authorList>
    </citation>
    <scope>NUCLEOTIDE SEQUENCE</scope>
    <source>
        <strain evidence="1">CHS0354</strain>
        <tissue evidence="1">Mantle</tissue>
    </source>
</reference>
<proteinExistence type="predicted"/>
<keyword evidence="2" id="KW-1185">Reference proteome</keyword>
<sequence>MSDEESEKWWKRVNEDREYATKDLNYVLEMVYCEESEVEYKNEEWVRMGLHEHAAKCRKVSGKRIDEECVTIISEALSSEPETMESGAVGIHEWNCLG</sequence>